<name>A0A8J2NIT1_9HEXA</name>
<dbReference type="AlphaFoldDB" id="A0A8J2NIT1"/>
<dbReference type="GO" id="GO:0003743">
    <property type="term" value="F:translation initiation factor activity"/>
    <property type="evidence" value="ECO:0007669"/>
    <property type="project" value="UniProtKB-KW"/>
</dbReference>
<accession>A0A8J2NIT1</accession>
<dbReference type="PANTHER" id="PTHR45859">
    <property type="entry name" value="TRANSLATION INITIATION FACTOR EIF-2B SUBUNIT BETA"/>
    <property type="match status" value="1"/>
</dbReference>
<keyword evidence="3" id="KW-0648">Protein biosynthesis</keyword>
<dbReference type="InterPro" id="IPR051855">
    <property type="entry name" value="eIF2B_beta_subunit"/>
</dbReference>
<dbReference type="GO" id="GO:0005085">
    <property type="term" value="F:guanyl-nucleotide exchange factor activity"/>
    <property type="evidence" value="ECO:0007669"/>
    <property type="project" value="TreeGrafter"/>
</dbReference>
<gene>
    <name evidence="5" type="ORF">AFUS01_LOCUS809</name>
</gene>
<evidence type="ECO:0000256" key="2">
    <source>
        <dbReference type="ARBA" id="ARBA00022540"/>
    </source>
</evidence>
<sequence>MGSVEEDTTTSSLLALEALLKRGQYTRSGQISLLTLDIVEKYVQSNCWKTAGDLITWLQDTAETLRKAAASETASGNLILRLIKIVRDDFTNRHRSRNPGLMSQNSVDSEQGLDFNLEIPELRSDVQNTIYELQSELELSAENIAEEADKHIHSNEVVLTMGKSKTVEAFLKRAAKKAVFEVIVAECAPASNGHELAHSLASSKIQTTLIADTAIFAMMSRVNKVIIGTHSVLANGGLKAIAGIHLVALAAKYYNVPVIVLVPMYKLSPEYPLSTDINKTTNRFVSPDQLLDYSDGDVYSKVCAYNPVFDYVPPNLISLFIFNIGSLAPSYIYRLLHETYPQIKR</sequence>
<proteinExistence type="inferred from homology"/>
<reference evidence="5" key="1">
    <citation type="submission" date="2021-06" db="EMBL/GenBank/DDBJ databases">
        <authorList>
            <person name="Hodson N. C."/>
            <person name="Mongue J. A."/>
            <person name="Jaron S. K."/>
        </authorList>
    </citation>
    <scope>NUCLEOTIDE SEQUENCE</scope>
</reference>
<evidence type="ECO:0008006" key="7">
    <source>
        <dbReference type="Google" id="ProtNLM"/>
    </source>
</evidence>
<comment type="caution">
    <text evidence="5">The sequence shown here is derived from an EMBL/GenBank/DDBJ whole genome shotgun (WGS) entry which is preliminary data.</text>
</comment>
<dbReference type="GO" id="GO:0005851">
    <property type="term" value="C:eukaryotic translation initiation factor 2B complex"/>
    <property type="evidence" value="ECO:0007669"/>
    <property type="project" value="TreeGrafter"/>
</dbReference>
<dbReference type="EMBL" id="CAJVCH010004350">
    <property type="protein sequence ID" value="CAG7652836.1"/>
    <property type="molecule type" value="Genomic_DNA"/>
</dbReference>
<protein>
    <recommendedName>
        <fullName evidence="7">Translation initiation factor eIF-2B subunit beta</fullName>
    </recommendedName>
</protein>
<comment type="similarity">
    <text evidence="4">Belongs to the eIF-2B alpha/beta/delta subunits family.</text>
</comment>
<evidence type="ECO:0000313" key="5">
    <source>
        <dbReference type="EMBL" id="CAG7652836.1"/>
    </source>
</evidence>
<evidence type="ECO:0000256" key="1">
    <source>
        <dbReference type="ARBA" id="ARBA00022490"/>
    </source>
</evidence>
<dbReference type="InterPro" id="IPR000649">
    <property type="entry name" value="IF-2B-related"/>
</dbReference>
<dbReference type="PANTHER" id="PTHR45859:SF1">
    <property type="entry name" value="TRANSLATION INITIATION FACTOR EIF-2B SUBUNIT BETA"/>
    <property type="match status" value="1"/>
</dbReference>
<keyword evidence="6" id="KW-1185">Reference proteome</keyword>
<evidence type="ECO:0000256" key="3">
    <source>
        <dbReference type="ARBA" id="ARBA00022917"/>
    </source>
</evidence>
<evidence type="ECO:0000313" key="6">
    <source>
        <dbReference type="Proteomes" id="UP000708208"/>
    </source>
</evidence>
<dbReference type="Proteomes" id="UP000708208">
    <property type="component" value="Unassembled WGS sequence"/>
</dbReference>
<keyword evidence="1" id="KW-0963">Cytoplasm</keyword>
<keyword evidence="2" id="KW-0396">Initiation factor</keyword>
<organism evidence="5 6">
    <name type="scientific">Allacma fusca</name>
    <dbReference type="NCBI Taxonomy" id="39272"/>
    <lineage>
        <taxon>Eukaryota</taxon>
        <taxon>Metazoa</taxon>
        <taxon>Ecdysozoa</taxon>
        <taxon>Arthropoda</taxon>
        <taxon>Hexapoda</taxon>
        <taxon>Collembola</taxon>
        <taxon>Symphypleona</taxon>
        <taxon>Sminthuridae</taxon>
        <taxon>Allacma</taxon>
    </lineage>
</organism>
<dbReference type="Pfam" id="PF01008">
    <property type="entry name" value="IF-2B"/>
    <property type="match status" value="1"/>
</dbReference>
<dbReference type="OrthoDB" id="269919at2759"/>
<evidence type="ECO:0000256" key="4">
    <source>
        <dbReference type="RuleBase" id="RU003814"/>
    </source>
</evidence>